<gene>
    <name evidence="1" type="ORF">DM01DRAFT_1336548</name>
</gene>
<dbReference type="Proteomes" id="UP000242146">
    <property type="component" value="Unassembled WGS sequence"/>
</dbReference>
<accession>A0A1X2GFQ9</accession>
<keyword evidence="2" id="KW-1185">Reference proteome</keyword>
<sequence>MQSKASDNPVHTSLTMVPFPTLQGNDLMSWLLLFDEALALNQVNDRVAIYLAKIHLNGGALHWAVRNKSMKWAEFRCSLYQLAGVVSGLACFNKFYKETDCDAADRFEGLWLDLITMTRRDSPYRKLHRPFLRNLAHSMYKQQNREYILKVVRSGSAHDLKEVYEFIH</sequence>
<evidence type="ECO:0000313" key="2">
    <source>
        <dbReference type="Proteomes" id="UP000242146"/>
    </source>
</evidence>
<organism evidence="1 2">
    <name type="scientific">Hesseltinella vesiculosa</name>
    <dbReference type="NCBI Taxonomy" id="101127"/>
    <lineage>
        <taxon>Eukaryota</taxon>
        <taxon>Fungi</taxon>
        <taxon>Fungi incertae sedis</taxon>
        <taxon>Mucoromycota</taxon>
        <taxon>Mucoromycotina</taxon>
        <taxon>Mucoromycetes</taxon>
        <taxon>Mucorales</taxon>
        <taxon>Cunninghamellaceae</taxon>
        <taxon>Hesseltinella</taxon>
    </lineage>
</organism>
<reference evidence="1 2" key="1">
    <citation type="submission" date="2016-07" db="EMBL/GenBank/DDBJ databases">
        <title>Pervasive Adenine N6-methylation of Active Genes in Fungi.</title>
        <authorList>
            <consortium name="DOE Joint Genome Institute"/>
            <person name="Mondo S.J."/>
            <person name="Dannebaum R.O."/>
            <person name="Kuo R.C."/>
            <person name="Labutti K."/>
            <person name="Haridas S."/>
            <person name="Kuo A."/>
            <person name="Salamov A."/>
            <person name="Ahrendt S.R."/>
            <person name="Lipzen A."/>
            <person name="Sullivan W."/>
            <person name="Andreopoulos W.B."/>
            <person name="Clum A."/>
            <person name="Lindquist E."/>
            <person name="Daum C."/>
            <person name="Ramamoorthy G.K."/>
            <person name="Gryganskyi A."/>
            <person name="Culley D."/>
            <person name="Magnuson J.K."/>
            <person name="James T.Y."/>
            <person name="O'Malley M.A."/>
            <person name="Stajich J.E."/>
            <person name="Spatafora J.W."/>
            <person name="Visel A."/>
            <person name="Grigoriev I.V."/>
        </authorList>
    </citation>
    <scope>NUCLEOTIDE SEQUENCE [LARGE SCALE GENOMIC DNA]</scope>
    <source>
        <strain evidence="1 2">NRRL 3301</strain>
    </source>
</reference>
<protein>
    <recommendedName>
        <fullName evidence="3">Retrotransposon gag domain-containing protein</fullName>
    </recommendedName>
</protein>
<evidence type="ECO:0000313" key="1">
    <source>
        <dbReference type="EMBL" id="ORX52769.1"/>
    </source>
</evidence>
<dbReference type="EMBL" id="MCGT01000017">
    <property type="protein sequence ID" value="ORX52769.1"/>
    <property type="molecule type" value="Genomic_DNA"/>
</dbReference>
<proteinExistence type="predicted"/>
<evidence type="ECO:0008006" key="3">
    <source>
        <dbReference type="Google" id="ProtNLM"/>
    </source>
</evidence>
<name>A0A1X2GFQ9_9FUNG</name>
<dbReference type="AlphaFoldDB" id="A0A1X2GFQ9"/>
<comment type="caution">
    <text evidence="1">The sequence shown here is derived from an EMBL/GenBank/DDBJ whole genome shotgun (WGS) entry which is preliminary data.</text>
</comment>